<dbReference type="InterPro" id="IPR000719">
    <property type="entry name" value="Prot_kinase_dom"/>
</dbReference>
<accession>A0A7S1GPG9</accession>
<evidence type="ECO:0000256" key="2">
    <source>
        <dbReference type="ARBA" id="ARBA00022840"/>
    </source>
</evidence>
<dbReference type="GO" id="GO:0005524">
    <property type="term" value="F:ATP binding"/>
    <property type="evidence" value="ECO:0007669"/>
    <property type="project" value="UniProtKB-KW"/>
</dbReference>
<dbReference type="PROSITE" id="PS50011">
    <property type="entry name" value="PROTEIN_KINASE_DOM"/>
    <property type="match status" value="1"/>
</dbReference>
<dbReference type="InterPro" id="IPR011009">
    <property type="entry name" value="Kinase-like_dom_sf"/>
</dbReference>
<organism evidence="5">
    <name type="scientific">Cyclophora tenuis</name>
    <name type="common">Marine diatom</name>
    <dbReference type="NCBI Taxonomy" id="216820"/>
    <lineage>
        <taxon>Eukaryota</taxon>
        <taxon>Sar</taxon>
        <taxon>Stramenopiles</taxon>
        <taxon>Ochrophyta</taxon>
        <taxon>Bacillariophyta</taxon>
        <taxon>Fragilariophyceae</taxon>
        <taxon>Fragilariophycidae</taxon>
        <taxon>Cyclophorales</taxon>
        <taxon>Cyclophoraceae</taxon>
        <taxon>Cyclophora</taxon>
    </lineage>
</organism>
<evidence type="ECO:0000256" key="1">
    <source>
        <dbReference type="ARBA" id="ARBA00022741"/>
    </source>
</evidence>
<dbReference type="Gene3D" id="3.30.200.20">
    <property type="entry name" value="Phosphorylase Kinase, domain 1"/>
    <property type="match status" value="1"/>
</dbReference>
<gene>
    <name evidence="5" type="ORF">CTEN0397_LOCUS12771</name>
</gene>
<protein>
    <recommendedName>
        <fullName evidence="4">Protein kinase domain-containing protein</fullName>
    </recommendedName>
</protein>
<reference evidence="5" key="1">
    <citation type="submission" date="2021-01" db="EMBL/GenBank/DDBJ databases">
        <authorList>
            <person name="Corre E."/>
            <person name="Pelletier E."/>
            <person name="Niang G."/>
            <person name="Scheremetjew M."/>
            <person name="Finn R."/>
            <person name="Kale V."/>
            <person name="Holt S."/>
            <person name="Cochrane G."/>
            <person name="Meng A."/>
            <person name="Brown T."/>
            <person name="Cohen L."/>
        </authorList>
    </citation>
    <scope>NUCLEOTIDE SEQUENCE</scope>
    <source>
        <strain evidence="5">ECT3854</strain>
    </source>
</reference>
<proteinExistence type="predicted"/>
<name>A0A7S1GPG9_CYCTE</name>
<dbReference type="SUPFAM" id="SSF56112">
    <property type="entry name" value="Protein kinase-like (PK-like)"/>
    <property type="match status" value="1"/>
</dbReference>
<evidence type="ECO:0000259" key="4">
    <source>
        <dbReference type="PROSITE" id="PS50011"/>
    </source>
</evidence>
<dbReference type="EMBL" id="HBFW01019871">
    <property type="protein sequence ID" value="CAD8941705.1"/>
    <property type="molecule type" value="Transcribed_RNA"/>
</dbReference>
<dbReference type="FunFam" id="1.10.510.10:FF:000571">
    <property type="entry name" value="Maternal embryonic leucine zipper kinase"/>
    <property type="match status" value="1"/>
</dbReference>
<feature type="region of interest" description="Disordered" evidence="3">
    <location>
        <begin position="168"/>
        <end position="190"/>
    </location>
</feature>
<feature type="compositionally biased region" description="Low complexity" evidence="3">
    <location>
        <begin position="66"/>
        <end position="97"/>
    </location>
</feature>
<dbReference type="AlphaFoldDB" id="A0A7S1GPG9"/>
<evidence type="ECO:0000313" key="5">
    <source>
        <dbReference type="EMBL" id="CAD8941705.1"/>
    </source>
</evidence>
<dbReference type="PANTHER" id="PTHR24347">
    <property type="entry name" value="SERINE/THREONINE-PROTEIN KINASE"/>
    <property type="match status" value="1"/>
</dbReference>
<keyword evidence="1" id="KW-0547">Nucleotide-binding</keyword>
<dbReference type="Gene3D" id="1.10.510.10">
    <property type="entry name" value="Transferase(Phosphotransferase) domain 1"/>
    <property type="match status" value="1"/>
</dbReference>
<dbReference type="CDD" id="cd05117">
    <property type="entry name" value="STKc_CAMK"/>
    <property type="match status" value="1"/>
</dbReference>
<feature type="domain" description="Protein kinase" evidence="4">
    <location>
        <begin position="203"/>
        <end position="462"/>
    </location>
</feature>
<evidence type="ECO:0000256" key="3">
    <source>
        <dbReference type="SAM" id="MobiDB-lite"/>
    </source>
</evidence>
<keyword evidence="2" id="KW-0067">ATP-binding</keyword>
<dbReference type="GO" id="GO:0004672">
    <property type="term" value="F:protein kinase activity"/>
    <property type="evidence" value="ECO:0007669"/>
    <property type="project" value="InterPro"/>
</dbReference>
<feature type="region of interest" description="Disordered" evidence="3">
    <location>
        <begin position="55"/>
        <end position="114"/>
    </location>
</feature>
<sequence>MTASEALESDWMTAEAETLTATDLSEAQRRIRKRLPVEKLRAAVKAVIATNKFNSLPTSQEDNSKTTKTTKGSGSGSSSSSSSANSSRTRARVVSRGNSVMAGSTTSALSKPISALTKRSMESIVEIPEEEGSILSSRTGSMLSVQDSASLSHFSNNYDLHEEEITNELPARGLPDRGLPGKSSESSLKSGRYLDSQKFRSVYNMGDLVGTGSYSTVFAAVHKDTRQEYTVKRIDRNFLNVANAIAIQDEIETLLELRGCPNIVSIHEVYEEVDFGFVIMEKMTGGDLLSRISERESYTEADAKKIFCNLLSGIKFCHENQIANRGLQADSLLLVSPHSDTDIKITDFGYAKKVTHPNSLRTQCGTIGYVAPEILSHSPAYDVPCDMWSAGVILYLLLGGYRPFRSNNDDEVMERSRYGRYEFHKKYWSDISQDAKDLIQDMLTVDPKKRITAKKALKSQWLTTADQSLAKYDLSRTQGDFQKEVAQRKFRAVVHTIMATNRLSSLGSL</sequence>
<dbReference type="Pfam" id="PF00069">
    <property type="entry name" value="Pkinase"/>
    <property type="match status" value="1"/>
</dbReference>